<evidence type="ECO:0000256" key="7">
    <source>
        <dbReference type="ARBA" id="ARBA00023136"/>
    </source>
</evidence>
<keyword evidence="12" id="KW-0808">Transferase</keyword>
<evidence type="ECO:0000256" key="8">
    <source>
        <dbReference type="ARBA" id="ARBA00023170"/>
    </source>
</evidence>
<comment type="subcellular location">
    <subcellularLocation>
        <location evidence="1">Membrane</location>
        <topology evidence="1">Single-pass type I membrane protein</topology>
    </subcellularLocation>
</comment>
<protein>
    <submittedName>
        <fullName evidence="12">Receptor-like protein kinase</fullName>
    </submittedName>
</protein>
<evidence type="ECO:0000313" key="12">
    <source>
        <dbReference type="EMBL" id="MCI22139.1"/>
    </source>
</evidence>
<proteinExistence type="predicted"/>
<keyword evidence="7 10" id="KW-0472">Membrane</keyword>
<dbReference type="InterPro" id="IPR032675">
    <property type="entry name" value="LRR_dom_sf"/>
</dbReference>
<dbReference type="InterPro" id="IPR013210">
    <property type="entry name" value="LRR_N_plant-typ"/>
</dbReference>
<feature type="domain" description="Leucine-rich repeat-containing N-terminal plant-type" evidence="11">
    <location>
        <begin position="58"/>
        <end position="97"/>
    </location>
</feature>
<organism evidence="12 13">
    <name type="scientific">Trifolium medium</name>
    <dbReference type="NCBI Taxonomy" id="97028"/>
    <lineage>
        <taxon>Eukaryota</taxon>
        <taxon>Viridiplantae</taxon>
        <taxon>Streptophyta</taxon>
        <taxon>Embryophyta</taxon>
        <taxon>Tracheophyta</taxon>
        <taxon>Spermatophyta</taxon>
        <taxon>Magnoliopsida</taxon>
        <taxon>eudicotyledons</taxon>
        <taxon>Gunneridae</taxon>
        <taxon>Pentapetalae</taxon>
        <taxon>rosids</taxon>
        <taxon>fabids</taxon>
        <taxon>Fabales</taxon>
        <taxon>Fabaceae</taxon>
        <taxon>Papilionoideae</taxon>
        <taxon>50 kb inversion clade</taxon>
        <taxon>NPAAA clade</taxon>
        <taxon>Hologalegina</taxon>
        <taxon>IRL clade</taxon>
        <taxon>Trifolieae</taxon>
        <taxon>Trifolium</taxon>
    </lineage>
</organism>
<name>A0A392QE19_9FABA</name>
<keyword evidence="3 10" id="KW-0812">Transmembrane</keyword>
<evidence type="ECO:0000256" key="3">
    <source>
        <dbReference type="ARBA" id="ARBA00022692"/>
    </source>
</evidence>
<keyword evidence="2" id="KW-0433">Leucine-rich repeat</keyword>
<dbReference type="Pfam" id="PF08263">
    <property type="entry name" value="LRRNT_2"/>
    <property type="match status" value="1"/>
</dbReference>
<keyword evidence="6 10" id="KW-1133">Transmembrane helix</keyword>
<dbReference type="InterPro" id="IPR046956">
    <property type="entry name" value="RLP23-like"/>
</dbReference>
<evidence type="ECO:0000313" key="13">
    <source>
        <dbReference type="Proteomes" id="UP000265520"/>
    </source>
</evidence>
<keyword evidence="8 12" id="KW-0675">Receptor</keyword>
<comment type="caution">
    <text evidence="12">The sequence shown here is derived from an EMBL/GenBank/DDBJ whole genome shotgun (WGS) entry which is preliminary data.</text>
</comment>
<evidence type="ECO:0000256" key="1">
    <source>
        <dbReference type="ARBA" id="ARBA00004479"/>
    </source>
</evidence>
<accession>A0A392QE19</accession>
<evidence type="ECO:0000256" key="4">
    <source>
        <dbReference type="ARBA" id="ARBA00022729"/>
    </source>
</evidence>
<dbReference type="Gene3D" id="3.80.10.10">
    <property type="entry name" value="Ribonuclease Inhibitor"/>
    <property type="match status" value="1"/>
</dbReference>
<evidence type="ECO:0000256" key="5">
    <source>
        <dbReference type="ARBA" id="ARBA00022737"/>
    </source>
</evidence>
<reference evidence="12 13" key="1">
    <citation type="journal article" date="2018" name="Front. Plant Sci.">
        <title>Red Clover (Trifolium pratense) and Zigzag Clover (T. medium) - A Picture of Genomic Similarities and Differences.</title>
        <authorList>
            <person name="Dluhosova J."/>
            <person name="Istvanek J."/>
            <person name="Nedelnik J."/>
            <person name="Repkova J."/>
        </authorList>
    </citation>
    <scope>NUCLEOTIDE SEQUENCE [LARGE SCALE GENOMIC DNA]</scope>
    <source>
        <strain evidence="13">cv. 10/8</strain>
        <tissue evidence="12">Leaf</tissue>
    </source>
</reference>
<keyword evidence="9" id="KW-0325">Glycoprotein</keyword>
<evidence type="ECO:0000256" key="10">
    <source>
        <dbReference type="SAM" id="Phobius"/>
    </source>
</evidence>
<keyword evidence="4" id="KW-0732">Signal</keyword>
<dbReference type="SUPFAM" id="SSF52058">
    <property type="entry name" value="L domain-like"/>
    <property type="match status" value="1"/>
</dbReference>
<dbReference type="EMBL" id="LXQA010128830">
    <property type="protein sequence ID" value="MCI22139.1"/>
    <property type="molecule type" value="Genomic_DNA"/>
</dbReference>
<feature type="transmembrane region" description="Helical" evidence="10">
    <location>
        <begin position="24"/>
        <end position="42"/>
    </location>
</feature>
<keyword evidence="5" id="KW-0677">Repeat</keyword>
<dbReference type="GO" id="GO:0016020">
    <property type="term" value="C:membrane"/>
    <property type="evidence" value="ECO:0007669"/>
    <property type="project" value="UniProtKB-SubCell"/>
</dbReference>
<dbReference type="GO" id="GO:0016301">
    <property type="term" value="F:kinase activity"/>
    <property type="evidence" value="ECO:0007669"/>
    <property type="project" value="UniProtKB-KW"/>
</dbReference>
<evidence type="ECO:0000256" key="6">
    <source>
        <dbReference type="ARBA" id="ARBA00022989"/>
    </source>
</evidence>
<dbReference type="PANTHER" id="PTHR48063">
    <property type="entry name" value="LRR RECEPTOR-LIKE KINASE"/>
    <property type="match status" value="1"/>
</dbReference>
<evidence type="ECO:0000259" key="11">
    <source>
        <dbReference type="Pfam" id="PF08263"/>
    </source>
</evidence>
<keyword evidence="12" id="KW-0418">Kinase</keyword>
<sequence>MRLRRLPHQQYCGRNYGCGPQFKTLMMTIGYLLLLLLSLTTFHKTMSSNDHKLVECNEKDQETLLIFKNGINDSYNGKISTRLTEKDCCAWEGVHCDNITGRVTELHLREHDLKVTQQNNITHASNLFYLDLSFNFGDLHMDNFDWLSPLL</sequence>
<evidence type="ECO:0000256" key="2">
    <source>
        <dbReference type="ARBA" id="ARBA00022614"/>
    </source>
</evidence>
<keyword evidence="13" id="KW-1185">Reference proteome</keyword>
<dbReference type="PANTHER" id="PTHR48063:SF52">
    <property type="entry name" value="LRR RECEPTOR-LIKE KINASE FAMILY PROTEIN"/>
    <property type="match status" value="1"/>
</dbReference>
<dbReference type="Proteomes" id="UP000265520">
    <property type="component" value="Unassembled WGS sequence"/>
</dbReference>
<evidence type="ECO:0000256" key="9">
    <source>
        <dbReference type="ARBA" id="ARBA00023180"/>
    </source>
</evidence>
<dbReference type="AlphaFoldDB" id="A0A392QE19"/>